<geneLocation type="plasmid" evidence="1 2">
    <name>pYSPA8-2</name>
</geneLocation>
<proteinExistence type="predicted"/>
<keyword evidence="2" id="KW-1185">Reference proteome</keyword>
<dbReference type="AlphaFoldDB" id="A0AA86IVH7"/>
<reference evidence="1 2" key="1">
    <citation type="submission" date="2022-10" db="EMBL/GenBank/DDBJ databases">
        <title>Draft genome sequence of Streptomyces sp. YSPA8.</title>
        <authorList>
            <person name="Moriuchi R."/>
            <person name="Dohra H."/>
            <person name="Yamamura H."/>
            <person name="Kodani S."/>
        </authorList>
    </citation>
    <scope>NUCLEOTIDE SEQUENCE [LARGE SCALE GENOMIC DNA]</scope>
    <source>
        <strain evidence="1 2">YSPA8</strain>
        <plasmid evidence="1 2">pYSPA8-2</plasmid>
    </source>
</reference>
<accession>A0AA86IVH7</accession>
<gene>
    <name evidence="1" type="ORF">SYYSPA8_37415</name>
</gene>
<evidence type="ECO:0000313" key="1">
    <source>
        <dbReference type="EMBL" id="BDT39601.1"/>
    </source>
</evidence>
<organism evidence="1 2">
    <name type="scientific">Streptomyces yaizuensis</name>
    <dbReference type="NCBI Taxonomy" id="2989713"/>
    <lineage>
        <taxon>Bacteria</taxon>
        <taxon>Bacillati</taxon>
        <taxon>Actinomycetota</taxon>
        <taxon>Actinomycetes</taxon>
        <taxon>Kitasatosporales</taxon>
        <taxon>Streptomycetaceae</taxon>
        <taxon>Streptomyces</taxon>
    </lineage>
</organism>
<dbReference type="RefSeq" id="WP_323452024.1">
    <property type="nucleotide sequence ID" value="NZ_LC735415.1"/>
</dbReference>
<dbReference type="EMBL" id="LC735415">
    <property type="protein sequence ID" value="BDT39601.1"/>
    <property type="molecule type" value="Genomic_DNA"/>
</dbReference>
<sequence>MSTANNDVKEPIDVSLVRKNCAVATQLTVEEHRELANLRFGANALEDFTWCEVESGHEGEWHYALGQTASDGNWWLRWRPGARELVNLPPCTARDTEHAPDDPTPCLLFDGHDGRHTFEFGMATNRQGLLHRALTVGDLRKAIEGLDDDTAVRVGAVTTGVLPDLEFEALLQAVGEGGVERLAPGGGVEPALVLLIGLGSVDQSDREVI</sequence>
<keyword evidence="1" id="KW-0614">Plasmid</keyword>
<name>A0AA86IVH7_9ACTN</name>
<evidence type="ECO:0000313" key="2">
    <source>
        <dbReference type="Proteomes" id="UP001291653"/>
    </source>
</evidence>
<dbReference type="Proteomes" id="UP001291653">
    <property type="component" value="Plasmid pYSPA8-2"/>
</dbReference>
<protein>
    <submittedName>
        <fullName evidence="1">Uncharacterized protein</fullName>
    </submittedName>
</protein>